<reference evidence="2" key="1">
    <citation type="journal article" date="2015" name="Nature">
        <title>Complex archaea that bridge the gap between prokaryotes and eukaryotes.</title>
        <authorList>
            <person name="Spang A."/>
            <person name="Saw J.H."/>
            <person name="Jorgensen S.L."/>
            <person name="Zaremba-Niedzwiedzka K."/>
            <person name="Martijn J."/>
            <person name="Lind A.E."/>
            <person name="van Eijk R."/>
            <person name="Schleper C."/>
            <person name="Guy L."/>
            <person name="Ettema T.J."/>
        </authorList>
    </citation>
    <scope>NUCLEOTIDE SEQUENCE</scope>
</reference>
<proteinExistence type="predicted"/>
<organism evidence="2">
    <name type="scientific">marine sediment metagenome</name>
    <dbReference type="NCBI Taxonomy" id="412755"/>
    <lineage>
        <taxon>unclassified sequences</taxon>
        <taxon>metagenomes</taxon>
        <taxon>ecological metagenomes</taxon>
    </lineage>
</organism>
<dbReference type="AlphaFoldDB" id="A0A0F9NVR9"/>
<evidence type="ECO:0000313" key="2">
    <source>
        <dbReference type="EMBL" id="KKN21914.1"/>
    </source>
</evidence>
<feature type="region of interest" description="Disordered" evidence="1">
    <location>
        <begin position="92"/>
        <end position="114"/>
    </location>
</feature>
<name>A0A0F9NVR9_9ZZZZ</name>
<accession>A0A0F9NVR9</accession>
<sequence>MLGLLEEARGHARPPAGAVDEAGALHELRQAEDREFAGAVLLTLSRRHRGLDSQTAQETEGRGTLSALWEAAEAPVFKELLSEVSCERQGAAADSSGVWSVSQRQPRQAAVEIG</sequence>
<gene>
    <name evidence="2" type="ORF">LCGC14_0920440</name>
</gene>
<dbReference type="EMBL" id="LAZR01003107">
    <property type="protein sequence ID" value="KKN21914.1"/>
    <property type="molecule type" value="Genomic_DNA"/>
</dbReference>
<comment type="caution">
    <text evidence="2">The sequence shown here is derived from an EMBL/GenBank/DDBJ whole genome shotgun (WGS) entry which is preliminary data.</text>
</comment>
<feature type="compositionally biased region" description="Polar residues" evidence="1">
    <location>
        <begin position="97"/>
        <end position="106"/>
    </location>
</feature>
<evidence type="ECO:0000256" key="1">
    <source>
        <dbReference type="SAM" id="MobiDB-lite"/>
    </source>
</evidence>
<protein>
    <submittedName>
        <fullName evidence="2">Uncharacterized protein</fullName>
    </submittedName>
</protein>